<dbReference type="Proteomes" id="UP001268864">
    <property type="component" value="Unassembled WGS sequence"/>
</dbReference>
<feature type="transmembrane region" description="Helical" evidence="6">
    <location>
        <begin position="70"/>
        <end position="92"/>
    </location>
</feature>
<feature type="transmembrane region" description="Helical" evidence="6">
    <location>
        <begin position="212"/>
        <end position="241"/>
    </location>
</feature>
<sequence length="389" mass="40110">MEWRSGYTMLVVATAANLAQVGTRVVISPLVPRLLSDFAVSRTLVGGLLTGMWALFALAHYPSGVLAERFGSRTVIVAALAATALASGLLAVAPTFPLFGAAMLLLGGSAGLYFVVGTGFVADQFDRGTGQALGLHSSGGAVAGVVVPVVAVLVADRYTWRHSLALTTLFALVVVVVFVRLTRPNQAVKPDGSLVAALHPRKPLRILRAPGLVAPLGAVVVAAFAWQAVITFLPTFLFQYWPLSESQAASLFSVVFVLNAVSMPAVGRLGDRVGNRWALTLCLALSCCGFASVVAGSHTAFLLVGVVCLGVGISYGGAVQSLFMQRFGRVDRVSGFGTVRTVYMLLGSLGGVVTGTLADAFGWGVSYGLVAALLGVTAIAAGVWAAGTT</sequence>
<dbReference type="InterPro" id="IPR036259">
    <property type="entry name" value="MFS_trans_sf"/>
</dbReference>
<dbReference type="RefSeq" id="WP_310900573.1">
    <property type="nucleotide sequence ID" value="NZ_JAMQOS010000003.1"/>
</dbReference>
<dbReference type="EMBL" id="JAMQOS010000003">
    <property type="protein sequence ID" value="MDS0282746.1"/>
    <property type="molecule type" value="Genomic_DNA"/>
</dbReference>
<keyword evidence="5 6" id="KW-0472">Membrane</keyword>
<dbReference type="InterPro" id="IPR020846">
    <property type="entry name" value="MFS_dom"/>
</dbReference>
<keyword evidence="2" id="KW-1003">Cell membrane</keyword>
<reference evidence="8 9" key="1">
    <citation type="submission" date="2022-06" db="EMBL/GenBank/DDBJ databases">
        <title>Halomicroarcula sp. a new haloarchaeum isolate from saline soil.</title>
        <authorList>
            <person name="Strakova D."/>
            <person name="Galisteo C."/>
            <person name="Sanchez-Porro C."/>
            <person name="Ventosa A."/>
        </authorList>
    </citation>
    <scope>NUCLEOTIDE SEQUENCE [LARGE SCALE GENOMIC DNA]</scope>
    <source>
        <strain evidence="8 9">S3CR25-11</strain>
    </source>
</reference>
<evidence type="ECO:0000256" key="5">
    <source>
        <dbReference type="ARBA" id="ARBA00023136"/>
    </source>
</evidence>
<feature type="transmembrane region" description="Helical" evidence="6">
    <location>
        <begin position="98"/>
        <end position="121"/>
    </location>
</feature>
<evidence type="ECO:0000256" key="3">
    <source>
        <dbReference type="ARBA" id="ARBA00022692"/>
    </source>
</evidence>
<feature type="transmembrane region" description="Helical" evidence="6">
    <location>
        <begin position="278"/>
        <end position="295"/>
    </location>
</feature>
<dbReference type="InterPro" id="IPR011701">
    <property type="entry name" value="MFS"/>
</dbReference>
<evidence type="ECO:0000256" key="1">
    <source>
        <dbReference type="ARBA" id="ARBA00004651"/>
    </source>
</evidence>
<feature type="domain" description="Major facilitator superfamily (MFS) profile" evidence="7">
    <location>
        <begin position="8"/>
        <end position="389"/>
    </location>
</feature>
<feature type="transmembrane region" description="Helical" evidence="6">
    <location>
        <begin position="343"/>
        <end position="361"/>
    </location>
</feature>
<comment type="caution">
    <text evidence="8">The sequence shown here is derived from an EMBL/GenBank/DDBJ whole genome shotgun (WGS) entry which is preliminary data.</text>
</comment>
<feature type="transmembrane region" description="Helical" evidence="6">
    <location>
        <begin position="133"/>
        <end position="154"/>
    </location>
</feature>
<dbReference type="SUPFAM" id="SSF103473">
    <property type="entry name" value="MFS general substrate transporter"/>
    <property type="match status" value="1"/>
</dbReference>
<proteinExistence type="predicted"/>
<keyword evidence="4 6" id="KW-1133">Transmembrane helix</keyword>
<keyword evidence="9" id="KW-1185">Reference proteome</keyword>
<accession>A0ABU2FR69</accession>
<feature type="transmembrane region" description="Helical" evidence="6">
    <location>
        <begin position="247"/>
        <end position="266"/>
    </location>
</feature>
<keyword evidence="3 6" id="KW-0812">Transmembrane</keyword>
<dbReference type="Pfam" id="PF07690">
    <property type="entry name" value="MFS_1"/>
    <property type="match status" value="1"/>
</dbReference>
<dbReference type="PANTHER" id="PTHR43124">
    <property type="entry name" value="PURINE EFFLUX PUMP PBUE"/>
    <property type="match status" value="1"/>
</dbReference>
<name>A0ABU2FR69_9EURY</name>
<feature type="transmembrane region" description="Helical" evidence="6">
    <location>
        <begin position="39"/>
        <end position="58"/>
    </location>
</feature>
<organism evidence="8 9">
    <name type="scientific">Haloarcula onubensis</name>
    <dbReference type="NCBI Taxonomy" id="2950539"/>
    <lineage>
        <taxon>Archaea</taxon>
        <taxon>Methanobacteriati</taxon>
        <taxon>Methanobacteriota</taxon>
        <taxon>Stenosarchaea group</taxon>
        <taxon>Halobacteria</taxon>
        <taxon>Halobacteriales</taxon>
        <taxon>Haloarculaceae</taxon>
        <taxon>Haloarcula</taxon>
    </lineage>
</organism>
<dbReference type="Gene3D" id="1.20.1250.20">
    <property type="entry name" value="MFS general substrate transporter like domains"/>
    <property type="match status" value="2"/>
</dbReference>
<gene>
    <name evidence="8" type="ORF">NDI86_11475</name>
</gene>
<evidence type="ECO:0000259" key="7">
    <source>
        <dbReference type="PROSITE" id="PS50850"/>
    </source>
</evidence>
<evidence type="ECO:0000313" key="9">
    <source>
        <dbReference type="Proteomes" id="UP001268864"/>
    </source>
</evidence>
<dbReference type="InterPro" id="IPR050189">
    <property type="entry name" value="MFS_Efflux_Transporters"/>
</dbReference>
<dbReference type="PANTHER" id="PTHR43124:SF3">
    <property type="entry name" value="CHLORAMPHENICOL EFFLUX PUMP RV0191"/>
    <property type="match status" value="1"/>
</dbReference>
<feature type="transmembrane region" description="Helical" evidence="6">
    <location>
        <begin position="7"/>
        <end position="27"/>
    </location>
</feature>
<evidence type="ECO:0000256" key="6">
    <source>
        <dbReference type="SAM" id="Phobius"/>
    </source>
</evidence>
<dbReference type="PROSITE" id="PS50850">
    <property type="entry name" value="MFS"/>
    <property type="match status" value="1"/>
</dbReference>
<comment type="subcellular location">
    <subcellularLocation>
        <location evidence="1">Cell membrane</location>
        <topology evidence="1">Multi-pass membrane protein</topology>
    </subcellularLocation>
</comment>
<protein>
    <submittedName>
        <fullName evidence="8">MFS transporter</fullName>
    </submittedName>
</protein>
<feature type="transmembrane region" description="Helical" evidence="6">
    <location>
        <begin position="160"/>
        <end position="179"/>
    </location>
</feature>
<evidence type="ECO:0000313" key="8">
    <source>
        <dbReference type="EMBL" id="MDS0282746.1"/>
    </source>
</evidence>
<feature type="transmembrane region" description="Helical" evidence="6">
    <location>
        <begin position="367"/>
        <end position="387"/>
    </location>
</feature>
<evidence type="ECO:0000256" key="4">
    <source>
        <dbReference type="ARBA" id="ARBA00022989"/>
    </source>
</evidence>
<feature type="transmembrane region" description="Helical" evidence="6">
    <location>
        <begin position="301"/>
        <end position="323"/>
    </location>
</feature>
<evidence type="ECO:0000256" key="2">
    <source>
        <dbReference type="ARBA" id="ARBA00022475"/>
    </source>
</evidence>